<organism evidence="1 2">
    <name type="scientific">Nocardia nova SH22a</name>
    <dbReference type="NCBI Taxonomy" id="1415166"/>
    <lineage>
        <taxon>Bacteria</taxon>
        <taxon>Bacillati</taxon>
        <taxon>Actinomycetota</taxon>
        <taxon>Actinomycetes</taxon>
        <taxon>Mycobacteriales</taxon>
        <taxon>Nocardiaceae</taxon>
        <taxon>Nocardia</taxon>
    </lineage>
</organism>
<dbReference type="EMBL" id="CP006850">
    <property type="protein sequence ID" value="AHH20756.1"/>
    <property type="molecule type" value="Genomic_DNA"/>
</dbReference>
<dbReference type="Proteomes" id="UP000019150">
    <property type="component" value="Chromosome"/>
</dbReference>
<dbReference type="STRING" id="1415166.NONO_c59800"/>
<dbReference type="HOGENOM" id="CLU_2701054_0_0_11"/>
<evidence type="ECO:0000313" key="1">
    <source>
        <dbReference type="EMBL" id="AHH20756.1"/>
    </source>
</evidence>
<name>W5TU74_9NOCA</name>
<gene>
    <name evidence="1" type="ORF">NONO_c59800</name>
</gene>
<reference evidence="1 2" key="1">
    <citation type="journal article" date="2014" name="Appl. Environ. Microbiol.">
        <title>Insights into the Microbial Degradation of Rubber and Gutta-Percha by Analysis of the Complete Genome of Nocardia nova SH22a.</title>
        <authorList>
            <person name="Luo Q."/>
            <person name="Hiessl S."/>
            <person name="Poehlein A."/>
            <person name="Daniel R."/>
            <person name="Steinbuchel A."/>
        </authorList>
    </citation>
    <scope>NUCLEOTIDE SEQUENCE [LARGE SCALE GENOMIC DNA]</scope>
    <source>
        <strain evidence="1">SH22a</strain>
    </source>
</reference>
<sequence>MLARSADWQDSVTLLQHQPHNTFDHRLGTTLAACDTDSQALAVLVDIITEDPPSTHEYVVAARMFSHFTGTTL</sequence>
<accession>W5TU74</accession>
<protein>
    <submittedName>
        <fullName evidence="1">Uncharacterized protein</fullName>
    </submittedName>
</protein>
<evidence type="ECO:0000313" key="2">
    <source>
        <dbReference type="Proteomes" id="UP000019150"/>
    </source>
</evidence>
<proteinExistence type="predicted"/>
<dbReference type="RefSeq" id="WP_025352108.1">
    <property type="nucleotide sequence ID" value="NZ_CP006850.1"/>
</dbReference>
<keyword evidence="2" id="KW-1185">Reference proteome</keyword>
<dbReference type="AlphaFoldDB" id="W5TU74"/>
<dbReference type="PATRIC" id="fig|1415166.3.peg.6160"/>
<dbReference type="KEGG" id="nno:NONO_c59800"/>